<dbReference type="AlphaFoldDB" id="A0A975TCH0"/>
<dbReference type="InterPro" id="IPR020841">
    <property type="entry name" value="PKS_Beta-ketoAc_synthase_dom"/>
</dbReference>
<protein>
    <submittedName>
        <fullName evidence="2">PfaB family protein</fullName>
    </submittedName>
</protein>
<dbReference type="SMART" id="SM00825">
    <property type="entry name" value="PKS_KS"/>
    <property type="match status" value="1"/>
</dbReference>
<dbReference type="GO" id="GO:0016746">
    <property type="term" value="F:acyltransferase activity"/>
    <property type="evidence" value="ECO:0007669"/>
    <property type="project" value="InterPro"/>
</dbReference>
<evidence type="ECO:0000259" key="1">
    <source>
        <dbReference type="PROSITE" id="PS52004"/>
    </source>
</evidence>
<dbReference type="Gene3D" id="3.30.70.250">
    <property type="entry name" value="Malonyl-CoA ACP transacylase, ACP-binding"/>
    <property type="match status" value="1"/>
</dbReference>
<sequence>MKKITQQSIPTLAIVGMDCSIPNSNNLDEFDHVIYNGYQQLTTLSPAGLTGSQQLISKIIINALQNANIRPNSHIATIIVTNNQCKDENFSGVICQDFNIEYLPSTSSVISSLHLAEQLLITQQYDTIVIAAINLVHQQINHLHTNTFSYAQDAVDISENEGAAAIVLQRSDLAKKDNHHIYAIIDAISISNHSLSQIKAIQQACQNAFDLANITAQEIGYLEVFASGIPQEDEVEIQGLVQAYSTDKRSLSCAVGSVKANVGNTKNLSGIMSLIKTTLCLYHRYIPALPQWTSPKQPQIWEGSPFYVATESKPWFLEPGATRRIAAINMMDLDSNYAHIILSEDINQKERRSKYLEQISLHLFPIAADNRNSLLEQIHQLKTEIHSHTPSLSQIATQTYREYQKRQSATYTLAILARNHKELTREIERAIQGVNLAFDTGKEWQTPLGSYFTAQPQGPHGKVAFVYPGSFTSYIGIGRNLFRLFPQIFDDPLISSVYERVANIEKILYPRSINKLSNRQLEAIEQKLIDDPVAMLESEVGFAGLFTAILQNYFHIKPESSIGYSLGETSMMLAQGVWTNFKKTSDYLNSSPLFKTRLSGPKNAVRQHWGLPIIHNNQTEEFWSNYLLSCPVSLVKEVIKQEPRVYISLINTPEEVVIVGDTQACKRVIETLNCDYFPTSINHVIHCEPMQSEYDELVKINTLPIKNVPNCVFYSAADYAPIILDSDLIGHNIAKALCHELDFPKLINRAYKDNNRIFIEVGVNGNCSRWISTILKDQDHVTVSVNRRGVEDHVSILKALAKLISHRLAMNITPLYSVVNQYEQDALPHLPKINTPQFVASSQLLPSPLKARNSQHLTHSKITQYQKFHDNHLRLHQSHSLFLQSRQLSLQNISLLVKQKLELYQDLVTKS</sequence>
<reference evidence="2" key="1">
    <citation type="submission" date="2017-04" db="EMBL/GenBank/DDBJ databases">
        <title>Genome deletions in a multicellular cyanobacterial endosymbiont for morphological adaptation in marine diatoms.</title>
        <authorList>
            <person name="Wang Y."/>
            <person name="Gao H."/>
            <person name="Li R."/>
            <person name="Xu X."/>
        </authorList>
    </citation>
    <scope>NUCLEOTIDE SEQUENCE</scope>
    <source>
        <strain evidence="2">FACHB 800</strain>
    </source>
</reference>
<dbReference type="Gene3D" id="3.40.47.10">
    <property type="match status" value="1"/>
</dbReference>
<dbReference type="PANTHER" id="PTHR43074">
    <property type="entry name" value="OMEGA-3 POLYUNSATURATED FATTY ACID SYNTHASE PFAB-RELATED"/>
    <property type="match status" value="1"/>
</dbReference>
<dbReference type="InterPro" id="IPR014031">
    <property type="entry name" value="Ketoacyl_synth_C"/>
</dbReference>
<dbReference type="PANTHER" id="PTHR43074:SF1">
    <property type="entry name" value="BETA-KETOACYL SYNTHASE FAMILY PROTEIN-RELATED"/>
    <property type="match status" value="1"/>
</dbReference>
<evidence type="ECO:0000313" key="2">
    <source>
        <dbReference type="EMBL" id="QXE26271.1"/>
    </source>
</evidence>
<dbReference type="CDD" id="cd00833">
    <property type="entry name" value="PKS"/>
    <property type="match status" value="1"/>
</dbReference>
<accession>A0A975TCH0</accession>
<keyword evidence="3" id="KW-1185">Reference proteome</keyword>
<dbReference type="NCBIfam" id="TIGR02816">
    <property type="entry name" value="pfaB_fam"/>
    <property type="match status" value="1"/>
</dbReference>
<evidence type="ECO:0000313" key="3">
    <source>
        <dbReference type="Proteomes" id="UP000683511"/>
    </source>
</evidence>
<dbReference type="SUPFAM" id="SSF52151">
    <property type="entry name" value="FabD/lysophospholipase-like"/>
    <property type="match status" value="1"/>
</dbReference>
<dbReference type="InterPro" id="IPR014181">
    <property type="entry name" value="Omega3_polyunsat_FA_synth-like"/>
</dbReference>
<dbReference type="Gene3D" id="3.30.70.3290">
    <property type="match status" value="1"/>
</dbReference>
<gene>
    <name evidence="2" type="ORF">B6N60_05002</name>
</gene>
<feature type="domain" description="Ketosynthase family 3 (KS3)" evidence="1">
    <location>
        <begin position="9"/>
        <end position="344"/>
    </location>
</feature>
<dbReference type="PROSITE" id="PS52004">
    <property type="entry name" value="KS3_2"/>
    <property type="match status" value="1"/>
</dbReference>
<dbReference type="Gene3D" id="3.40.366.10">
    <property type="entry name" value="Malonyl-Coenzyme A Acyl Carrier Protein, domain 2"/>
    <property type="match status" value="2"/>
</dbReference>
<dbReference type="KEGG" id="rsin:B6N60_05002"/>
<organism evidence="2 3">
    <name type="scientific">Richelia sinica FACHB-800</name>
    <dbReference type="NCBI Taxonomy" id="1357546"/>
    <lineage>
        <taxon>Bacteria</taxon>
        <taxon>Bacillati</taxon>
        <taxon>Cyanobacteriota</taxon>
        <taxon>Cyanophyceae</taxon>
        <taxon>Nostocales</taxon>
        <taxon>Nostocaceae</taxon>
        <taxon>Richelia</taxon>
    </lineage>
</organism>
<name>A0A975TCH0_9NOST</name>
<dbReference type="InterPro" id="IPR001227">
    <property type="entry name" value="Ac_transferase_dom_sf"/>
</dbReference>
<dbReference type="InterPro" id="IPR016039">
    <property type="entry name" value="Thiolase-like"/>
</dbReference>
<proteinExistence type="predicted"/>
<dbReference type="InterPro" id="IPR016035">
    <property type="entry name" value="Acyl_Trfase/lysoPLipase"/>
</dbReference>
<dbReference type="SUPFAM" id="SSF53901">
    <property type="entry name" value="Thiolase-like"/>
    <property type="match status" value="2"/>
</dbReference>
<dbReference type="InterPro" id="IPR052568">
    <property type="entry name" value="PKS-FAS_Synthase"/>
</dbReference>
<dbReference type="Pfam" id="PF02801">
    <property type="entry name" value="Ketoacyl-synt_C"/>
    <property type="match status" value="1"/>
</dbReference>
<dbReference type="RefSeq" id="WP_190606390.1">
    <property type="nucleotide sequence ID" value="NZ_CP021056.1"/>
</dbReference>
<dbReference type="EMBL" id="CP021056">
    <property type="protein sequence ID" value="QXE26271.1"/>
    <property type="molecule type" value="Genomic_DNA"/>
</dbReference>
<dbReference type="Proteomes" id="UP000683511">
    <property type="component" value="Chromosome"/>
</dbReference>